<dbReference type="InterPro" id="IPR003791">
    <property type="entry name" value="UPF0178"/>
</dbReference>
<reference evidence="3 4" key="1">
    <citation type="submission" date="2016-11" db="EMBL/GenBank/DDBJ databases">
        <authorList>
            <person name="Jaros S."/>
            <person name="Januszkiewicz K."/>
            <person name="Wedrychowicz H."/>
        </authorList>
    </citation>
    <scope>NUCLEOTIDE SEQUENCE [LARGE SCALE GENOMIC DNA]</scope>
    <source>
        <strain evidence="3 4">DSM 17737</strain>
    </source>
</reference>
<proteinExistence type="inferred from homology"/>
<dbReference type="EMBL" id="FSRE01000002">
    <property type="protein sequence ID" value="SIN94335.1"/>
    <property type="molecule type" value="Genomic_DNA"/>
</dbReference>
<evidence type="ECO:0000313" key="4">
    <source>
        <dbReference type="Proteomes" id="UP000198461"/>
    </source>
</evidence>
<evidence type="ECO:0000256" key="1">
    <source>
        <dbReference type="ARBA" id="ARBA00008522"/>
    </source>
</evidence>
<dbReference type="Proteomes" id="UP000198461">
    <property type="component" value="Unassembled WGS sequence"/>
</dbReference>
<dbReference type="CDD" id="cd18720">
    <property type="entry name" value="PIN_YqxD-like"/>
    <property type="match status" value="1"/>
</dbReference>
<dbReference type="NCBIfam" id="NF001095">
    <property type="entry name" value="PRK00124.1"/>
    <property type="match status" value="1"/>
</dbReference>
<accession>A0A1N6FGF7</accession>
<gene>
    <name evidence="3" type="ORF">SAMN05443662_1069</name>
</gene>
<dbReference type="Pfam" id="PF02639">
    <property type="entry name" value="DUF188"/>
    <property type="match status" value="1"/>
</dbReference>
<sequence length="153" mass="17129">MSGRIWVDADACPVPVREMILRACQRTQCPVTFVANHPLPLPQRSWVSFQQVPAGFDVADGVIAHQVSTNDLVVTQDIPLAAIVVEKGALSVSPRGERYDAQSVRQRLSMRNFMEELRNSGVQTGGKATFSERDRRQFAQVLDSWLQRRNSAH</sequence>
<comment type="similarity">
    <text evidence="1 2">Belongs to the UPF0178 family.</text>
</comment>
<name>A0A1N6FGF7_9GAMM</name>
<dbReference type="PANTHER" id="PTHR35146:SF1">
    <property type="entry name" value="UPF0178 PROTEIN YAII"/>
    <property type="match status" value="1"/>
</dbReference>
<dbReference type="OrthoDB" id="9798918at2"/>
<organism evidence="3 4">
    <name type="scientific">Sulfurivirga caldicuralii</name>
    <dbReference type="NCBI Taxonomy" id="364032"/>
    <lineage>
        <taxon>Bacteria</taxon>
        <taxon>Pseudomonadati</taxon>
        <taxon>Pseudomonadota</taxon>
        <taxon>Gammaproteobacteria</taxon>
        <taxon>Thiotrichales</taxon>
        <taxon>Piscirickettsiaceae</taxon>
        <taxon>Sulfurivirga</taxon>
    </lineage>
</organism>
<dbReference type="AlphaFoldDB" id="A0A1N6FGF7"/>
<evidence type="ECO:0000313" key="3">
    <source>
        <dbReference type="EMBL" id="SIN94335.1"/>
    </source>
</evidence>
<dbReference type="RefSeq" id="WP_074201338.1">
    <property type="nucleotide sequence ID" value="NZ_FSRE01000002.1"/>
</dbReference>
<dbReference type="PANTHER" id="PTHR35146">
    <property type="entry name" value="UPF0178 PROTEIN YAII"/>
    <property type="match status" value="1"/>
</dbReference>
<dbReference type="STRING" id="364032.SAMN05443662_1069"/>
<keyword evidence="4" id="KW-1185">Reference proteome</keyword>
<evidence type="ECO:0000256" key="2">
    <source>
        <dbReference type="HAMAP-Rule" id="MF_00489"/>
    </source>
</evidence>
<protein>
    <recommendedName>
        <fullName evidence="2">UPF0178 protein SAMN05443662_1069</fullName>
    </recommendedName>
</protein>
<dbReference type="HAMAP" id="MF_00489">
    <property type="entry name" value="UPF0178"/>
    <property type="match status" value="1"/>
</dbReference>